<dbReference type="GO" id="GO:0008781">
    <property type="term" value="F:N-acylneuraminate cytidylyltransferase activity"/>
    <property type="evidence" value="ECO:0007669"/>
    <property type="project" value="TreeGrafter"/>
</dbReference>
<dbReference type="SFLD" id="SFLDG01136">
    <property type="entry name" value="C1.6:_Phosphoserine_Phosphatas"/>
    <property type="match status" value="1"/>
</dbReference>
<organism evidence="8 9">
    <name type="scientific">Propionispira arboris</name>
    <dbReference type="NCBI Taxonomy" id="84035"/>
    <lineage>
        <taxon>Bacteria</taxon>
        <taxon>Bacillati</taxon>
        <taxon>Bacillota</taxon>
        <taxon>Negativicutes</taxon>
        <taxon>Selenomonadales</taxon>
        <taxon>Selenomonadaceae</taxon>
        <taxon>Propionispira</taxon>
    </lineage>
</organism>
<dbReference type="RefSeq" id="WP_177177429.1">
    <property type="nucleotide sequence ID" value="NZ_FNZK01000001.1"/>
</dbReference>
<evidence type="ECO:0000256" key="7">
    <source>
        <dbReference type="PIRSR" id="PIRSR006118-2"/>
    </source>
</evidence>
<comment type="similarity">
    <text evidence="2">Belongs to the KdsC family.</text>
</comment>
<dbReference type="Proteomes" id="UP000199662">
    <property type="component" value="Unassembled WGS sequence"/>
</dbReference>
<dbReference type="Gene3D" id="3.40.50.1000">
    <property type="entry name" value="HAD superfamily/HAD-like"/>
    <property type="match status" value="1"/>
</dbReference>
<gene>
    <name evidence="8" type="ORF">SAMN05660742_101174</name>
</gene>
<dbReference type="InterPro" id="IPR050793">
    <property type="entry name" value="CMP-NeuNAc_synthase"/>
</dbReference>
<dbReference type="SFLD" id="SFLDS00003">
    <property type="entry name" value="Haloacid_Dehalogenase"/>
    <property type="match status" value="1"/>
</dbReference>
<comment type="cofactor">
    <cofactor evidence="1 7">
        <name>Mg(2+)</name>
        <dbReference type="ChEBI" id="CHEBI:18420"/>
    </cofactor>
</comment>
<dbReference type="InterPro" id="IPR036412">
    <property type="entry name" value="HAD-like_sf"/>
</dbReference>
<comment type="subunit">
    <text evidence="3">Homotetramer.</text>
</comment>
<evidence type="ECO:0000256" key="6">
    <source>
        <dbReference type="ARBA" id="ARBA00022842"/>
    </source>
</evidence>
<proteinExistence type="inferred from homology"/>
<sequence length="188" mass="20742">MEKTVSLDLIERAKKIKLLILDVDGVLTDGKLMIGPSGELCKTFHVHDGLGIALSKKFGLKTAIITGRTSKMVKFRANELKIDALYQGQSNKVNALVKLQQEFHVNLDEIAYVGDDLIDLPVLTRVGLACAVPNAVSEVKARSHYITVAHGGHGAVRQVIEMILRAQGFWDQIISDYTQAKTFEDIEQ</sequence>
<accession>A0A1H6U3V2</accession>
<dbReference type="InterPro" id="IPR023214">
    <property type="entry name" value="HAD_sf"/>
</dbReference>
<dbReference type="NCBIfam" id="TIGR01670">
    <property type="entry name" value="KdsC-phosphatas"/>
    <property type="match status" value="1"/>
</dbReference>
<keyword evidence="5" id="KW-0378">Hydrolase</keyword>
<dbReference type="PIRSF" id="PIRSF006118">
    <property type="entry name" value="KDO8-P_Ptase"/>
    <property type="match status" value="1"/>
</dbReference>
<evidence type="ECO:0000313" key="9">
    <source>
        <dbReference type="Proteomes" id="UP000199662"/>
    </source>
</evidence>
<dbReference type="GO" id="GO:0046872">
    <property type="term" value="F:metal ion binding"/>
    <property type="evidence" value="ECO:0007669"/>
    <property type="project" value="UniProtKB-KW"/>
</dbReference>
<name>A0A1H6U3V2_9FIRM</name>
<dbReference type="AlphaFoldDB" id="A0A1H6U3V2"/>
<dbReference type="InterPro" id="IPR010023">
    <property type="entry name" value="KdsC_fam"/>
</dbReference>
<dbReference type="STRING" id="84035.SAMN05660742_101174"/>
<keyword evidence="9" id="KW-1185">Reference proteome</keyword>
<dbReference type="InterPro" id="IPR006549">
    <property type="entry name" value="HAD-SF_hydro_IIIA"/>
</dbReference>
<protein>
    <submittedName>
        <fullName evidence="8">3-deoxy-D-manno-octulosonate 8-phosphate phosphatase (KDO 8-P phosphatase)</fullName>
    </submittedName>
</protein>
<evidence type="ECO:0000256" key="1">
    <source>
        <dbReference type="ARBA" id="ARBA00001946"/>
    </source>
</evidence>
<dbReference type="SFLD" id="SFLDG01138">
    <property type="entry name" value="C1.6.2:_Deoxy-d-mannose-octulo"/>
    <property type="match status" value="1"/>
</dbReference>
<feature type="binding site" evidence="7">
    <location>
        <position position="24"/>
    </location>
    <ligand>
        <name>substrate</name>
    </ligand>
</feature>
<keyword evidence="6 7" id="KW-0460">Magnesium</keyword>
<keyword evidence="4 7" id="KW-0479">Metal-binding</keyword>
<dbReference type="Pfam" id="PF08282">
    <property type="entry name" value="Hydrolase_3"/>
    <property type="match status" value="1"/>
</dbReference>
<evidence type="ECO:0000256" key="4">
    <source>
        <dbReference type="ARBA" id="ARBA00022723"/>
    </source>
</evidence>
<dbReference type="FunFam" id="3.40.50.1000:FF:000029">
    <property type="entry name" value="3-deoxy-D-manno-octulosonate 8-phosphate phosphatase KdsC"/>
    <property type="match status" value="1"/>
</dbReference>
<dbReference type="NCBIfam" id="TIGR01662">
    <property type="entry name" value="HAD-SF-IIIA"/>
    <property type="match status" value="1"/>
</dbReference>
<feature type="binding site" evidence="7">
    <location>
        <position position="115"/>
    </location>
    <ligand>
        <name>Mg(2+)</name>
        <dbReference type="ChEBI" id="CHEBI:18420"/>
    </ligand>
</feature>
<dbReference type="SUPFAM" id="SSF56784">
    <property type="entry name" value="HAD-like"/>
    <property type="match status" value="1"/>
</dbReference>
<evidence type="ECO:0000256" key="3">
    <source>
        <dbReference type="ARBA" id="ARBA00011881"/>
    </source>
</evidence>
<reference evidence="9" key="1">
    <citation type="submission" date="2016-10" db="EMBL/GenBank/DDBJ databases">
        <authorList>
            <person name="Varghese N."/>
            <person name="Submissions S."/>
        </authorList>
    </citation>
    <scope>NUCLEOTIDE SEQUENCE [LARGE SCALE GENOMIC DNA]</scope>
    <source>
        <strain evidence="9">DSM 2179</strain>
    </source>
</reference>
<dbReference type="PANTHER" id="PTHR21485">
    <property type="entry name" value="HAD SUPERFAMILY MEMBERS CMAS AND KDSC"/>
    <property type="match status" value="1"/>
</dbReference>
<evidence type="ECO:0000256" key="5">
    <source>
        <dbReference type="ARBA" id="ARBA00022801"/>
    </source>
</evidence>
<dbReference type="CDD" id="cd01630">
    <property type="entry name" value="HAD_KDO-like"/>
    <property type="match status" value="1"/>
</dbReference>
<dbReference type="EMBL" id="FNZK01000001">
    <property type="protein sequence ID" value="SEI83075.1"/>
    <property type="molecule type" value="Genomic_DNA"/>
</dbReference>
<dbReference type="GO" id="GO:0016788">
    <property type="term" value="F:hydrolase activity, acting on ester bonds"/>
    <property type="evidence" value="ECO:0007669"/>
    <property type="project" value="InterPro"/>
</dbReference>
<evidence type="ECO:0000313" key="8">
    <source>
        <dbReference type="EMBL" id="SEI83075.1"/>
    </source>
</evidence>
<evidence type="ECO:0000256" key="2">
    <source>
        <dbReference type="ARBA" id="ARBA00005893"/>
    </source>
</evidence>
<feature type="binding site" evidence="7">
    <location>
        <position position="22"/>
    </location>
    <ligand>
        <name>Mg(2+)</name>
        <dbReference type="ChEBI" id="CHEBI:18420"/>
    </ligand>
</feature>
<dbReference type="PANTHER" id="PTHR21485:SF3">
    <property type="entry name" value="N-ACYLNEURAMINATE CYTIDYLYLTRANSFERASE"/>
    <property type="match status" value="1"/>
</dbReference>